<accession>A0A151Z7I2</accession>
<organism evidence="7 8">
    <name type="scientific">Tieghemostelium lacteum</name>
    <name type="common">Slime mold</name>
    <name type="synonym">Dictyostelium lacteum</name>
    <dbReference type="NCBI Taxonomy" id="361077"/>
    <lineage>
        <taxon>Eukaryota</taxon>
        <taxon>Amoebozoa</taxon>
        <taxon>Evosea</taxon>
        <taxon>Eumycetozoa</taxon>
        <taxon>Dictyostelia</taxon>
        <taxon>Dictyosteliales</taxon>
        <taxon>Raperosteliaceae</taxon>
        <taxon>Tieghemostelium</taxon>
    </lineage>
</organism>
<dbReference type="AlphaFoldDB" id="A0A151Z7I2"/>
<reference evidence="7 8" key="1">
    <citation type="submission" date="2015-12" db="EMBL/GenBank/DDBJ databases">
        <title>Dictyostelia acquired genes for synthesis and detection of signals that induce cell-type specialization by lateral gene transfer from prokaryotes.</title>
        <authorList>
            <person name="Gloeckner G."/>
            <person name="Schaap P."/>
        </authorList>
    </citation>
    <scope>NUCLEOTIDE SEQUENCE [LARGE SCALE GENOMIC DNA]</scope>
    <source>
        <strain evidence="7 8">TK</strain>
    </source>
</reference>
<feature type="region of interest" description="Disordered" evidence="5">
    <location>
        <begin position="60"/>
        <end position="141"/>
    </location>
</feature>
<protein>
    <submittedName>
        <fullName evidence="7">TMF1-like protein</fullName>
    </submittedName>
</protein>
<feature type="compositionally biased region" description="Low complexity" evidence="5">
    <location>
        <begin position="115"/>
        <end position="127"/>
    </location>
</feature>
<dbReference type="InterPro" id="IPR052602">
    <property type="entry name" value="Growth_transcription_reg"/>
</dbReference>
<evidence type="ECO:0000256" key="1">
    <source>
        <dbReference type="ARBA" id="ARBA00004555"/>
    </source>
</evidence>
<feature type="compositionally biased region" description="Low complexity" evidence="5">
    <location>
        <begin position="66"/>
        <end position="91"/>
    </location>
</feature>
<evidence type="ECO:0000259" key="6">
    <source>
        <dbReference type="Pfam" id="PF12325"/>
    </source>
</evidence>
<dbReference type="STRING" id="361077.A0A151Z7I2"/>
<feature type="coiled-coil region" evidence="4">
    <location>
        <begin position="275"/>
        <end position="339"/>
    </location>
</feature>
<feature type="coiled-coil region" evidence="4">
    <location>
        <begin position="466"/>
        <end position="493"/>
    </location>
</feature>
<dbReference type="InParanoid" id="A0A151Z7I2"/>
<evidence type="ECO:0000256" key="2">
    <source>
        <dbReference type="ARBA" id="ARBA00023034"/>
    </source>
</evidence>
<dbReference type="Pfam" id="PF12329">
    <property type="entry name" value="TMF_DNA_bd"/>
    <property type="match status" value="1"/>
</dbReference>
<feature type="coiled-coil region" evidence="4">
    <location>
        <begin position="531"/>
        <end position="565"/>
    </location>
</feature>
<dbReference type="Proteomes" id="UP000076078">
    <property type="component" value="Unassembled WGS sequence"/>
</dbReference>
<keyword evidence="3 4" id="KW-0175">Coiled coil</keyword>
<feature type="coiled-coil region" evidence="4">
    <location>
        <begin position="371"/>
        <end position="433"/>
    </location>
</feature>
<dbReference type="InterPro" id="IPR022092">
    <property type="entry name" value="TMF_DNA-bd"/>
</dbReference>
<feature type="region of interest" description="Disordered" evidence="5">
    <location>
        <begin position="152"/>
        <end position="171"/>
    </location>
</feature>
<dbReference type="OrthoDB" id="74178at2759"/>
<feature type="coiled-coil region" evidence="4">
    <location>
        <begin position="609"/>
        <end position="717"/>
    </location>
</feature>
<evidence type="ECO:0000256" key="3">
    <source>
        <dbReference type="ARBA" id="ARBA00023054"/>
    </source>
</evidence>
<feature type="region of interest" description="Disordered" evidence="5">
    <location>
        <begin position="737"/>
        <end position="765"/>
    </location>
</feature>
<dbReference type="InterPro" id="IPR022091">
    <property type="entry name" value="TMF_TATA-bd"/>
</dbReference>
<dbReference type="OMA" id="EAVCRMT"/>
<feature type="compositionally biased region" description="Low complexity" evidence="5">
    <location>
        <begin position="749"/>
        <end position="759"/>
    </location>
</feature>
<proteinExistence type="predicted"/>
<name>A0A151Z7I2_TIELA</name>
<feature type="compositionally biased region" description="Low complexity" evidence="5">
    <location>
        <begin position="229"/>
        <end position="240"/>
    </location>
</feature>
<comment type="subcellular location">
    <subcellularLocation>
        <location evidence="1">Golgi apparatus</location>
    </subcellularLocation>
</comment>
<dbReference type="GO" id="GO:0005794">
    <property type="term" value="C:Golgi apparatus"/>
    <property type="evidence" value="ECO:0007669"/>
    <property type="project" value="UniProtKB-SubCell"/>
</dbReference>
<dbReference type="PANTHER" id="PTHR46515:SF1">
    <property type="entry name" value="TATA ELEMENT MODULATORY FACTOR"/>
    <property type="match status" value="1"/>
</dbReference>
<evidence type="ECO:0000313" key="7">
    <source>
        <dbReference type="EMBL" id="KYQ89744.1"/>
    </source>
</evidence>
<feature type="compositionally biased region" description="Polar residues" evidence="5">
    <location>
        <begin position="92"/>
        <end position="114"/>
    </location>
</feature>
<dbReference type="GO" id="GO:0005783">
    <property type="term" value="C:endoplasmic reticulum"/>
    <property type="evidence" value="ECO:0007669"/>
    <property type="project" value="TreeGrafter"/>
</dbReference>
<comment type="caution">
    <text evidence="7">The sequence shown here is derived from an EMBL/GenBank/DDBJ whole genome shotgun (WGS) entry which is preliminary data.</text>
</comment>
<dbReference type="EMBL" id="LODT01000039">
    <property type="protein sequence ID" value="KYQ89744.1"/>
    <property type="molecule type" value="Genomic_DNA"/>
</dbReference>
<evidence type="ECO:0000256" key="4">
    <source>
        <dbReference type="SAM" id="Coils"/>
    </source>
</evidence>
<keyword evidence="2" id="KW-0333">Golgi apparatus</keyword>
<dbReference type="Pfam" id="PF12325">
    <property type="entry name" value="TMF_TATA_bd"/>
    <property type="match status" value="1"/>
</dbReference>
<keyword evidence="8" id="KW-1185">Reference proteome</keyword>
<feature type="compositionally biased region" description="Basic and acidic residues" evidence="5">
    <location>
        <begin position="210"/>
        <end position="228"/>
    </location>
</feature>
<sequence>MSKWGNFNFDISSVGKVLKNVERSIDKVVGIPETQDIVEGASKEETQGSTMISTSPSSGFFGYSFTSPNQKSSTTPTTPSNTSKQSNQNTPKISNNSLVTSPISTPTKSPQLIVNNNNTNNSNNSSTDDVPVDVIPTTPSVPTLKVEEGRIFTLDKNKGSDSSQEDEDDEKPLFNIEQAEDLNNQSDDTVHKDNGDHVIKDIELVKTEDTHVDNVDDKTKEDNIDKPNNDNIDNNSNDGNNNNSLVIKELENKLISVTTLYKEKDKILGEREKQIENLTQQLSKVILNNEQLLKDIDRMNSDKKKEDIENLKEEFSRRIGQLEKKLQTITKERDALKSGSSVSENTITLMKEKDEKLQQLLEEGTALSHKILALESTVKKQRSQLKEQEEKIQLFSDRIETTDNLLAQKSDKLKELEESDRKYQDTINTMREVSEIATKKFDERDKDAGRATKQLADLQNALDKAWKDQNEQTKQHQLEIDKLQRQLADSKLKYQDDLQMELNLLKKEYSQREDHWESQLQDQRSMINQNAEKWKWKEEELNREIINLQQRCRDAENRNDQISSSIPDATRPLLKQIESLESSLEQRQSAFDAIEKSLLNQIKEERGKYDKATGSQQDLQLEIDELLQRLKQSELQLKKANKQIQSAQTEIQNEKVKVQQAISTHQSLEQQNLTVQSNLTKADLKIQLLEEKIEKSQKEIKEMREQEEKRIQTEKLKNVLKNPLSYSTNDFNNSNSNLSNFIHEPPSPSSASPLSTSSSGLNNNYTPTKIPYSGFKRIPSQHDLMQQNQSFSHEYFQTSFHQKDSEISMLQSQNQSLENSRKKLEDELVKLTTQNESLLTECKELKSLRQESTDLKQRLSTALEILGEREESVNELKLDIVDMKELYKTQINELLLQIENLKSK</sequence>
<dbReference type="PANTHER" id="PTHR46515">
    <property type="entry name" value="TATA ELEMENT MODULATORY FACTOR TMF1"/>
    <property type="match status" value="1"/>
</dbReference>
<evidence type="ECO:0000256" key="5">
    <source>
        <dbReference type="SAM" id="MobiDB-lite"/>
    </source>
</evidence>
<feature type="coiled-coil region" evidence="4">
    <location>
        <begin position="807"/>
        <end position="904"/>
    </location>
</feature>
<gene>
    <name evidence="7" type="ORF">DLAC_09712</name>
</gene>
<feature type="domain" description="TATA element modulatory factor 1 TATA binding" evidence="6">
    <location>
        <begin position="787"/>
        <end position="894"/>
    </location>
</feature>
<feature type="region of interest" description="Disordered" evidence="5">
    <location>
        <begin position="210"/>
        <end position="240"/>
    </location>
</feature>
<dbReference type="FunCoup" id="A0A151Z7I2">
    <property type="interactions" value="176"/>
</dbReference>
<evidence type="ECO:0000313" key="8">
    <source>
        <dbReference type="Proteomes" id="UP000076078"/>
    </source>
</evidence>